<dbReference type="PANTHER" id="PTHR34512:SF30">
    <property type="entry name" value="OUTER MEMBRANE PROTEIN ASSEMBLY FACTOR BAMB"/>
    <property type="match status" value="1"/>
</dbReference>
<feature type="domain" description="Pyrrolo-quinoline quinone repeat" evidence="2">
    <location>
        <begin position="88"/>
        <end position="143"/>
    </location>
</feature>
<proteinExistence type="predicted"/>
<feature type="compositionally biased region" description="Low complexity" evidence="1">
    <location>
        <begin position="30"/>
        <end position="59"/>
    </location>
</feature>
<feature type="domain" description="Pyrrolo-quinoline quinone repeat" evidence="2">
    <location>
        <begin position="271"/>
        <end position="390"/>
    </location>
</feature>
<evidence type="ECO:0000259" key="2">
    <source>
        <dbReference type="Pfam" id="PF13360"/>
    </source>
</evidence>
<keyword evidence="4" id="KW-1185">Reference proteome</keyword>
<dbReference type="InterPro" id="IPR011047">
    <property type="entry name" value="Quinoprotein_ADH-like_sf"/>
</dbReference>
<comment type="caution">
    <text evidence="3">The sequence shown here is derived from an EMBL/GenBank/DDBJ whole genome shotgun (WGS) entry which is preliminary data.</text>
</comment>
<dbReference type="Proteomes" id="UP001596447">
    <property type="component" value="Unassembled WGS sequence"/>
</dbReference>
<dbReference type="Pfam" id="PF13360">
    <property type="entry name" value="PQQ_2"/>
    <property type="match status" value="2"/>
</dbReference>
<name>A0ABD5Z4C8_9EURY</name>
<reference evidence="3 4" key="1">
    <citation type="journal article" date="2019" name="Int. J. Syst. Evol. Microbiol.">
        <title>The Global Catalogue of Microorganisms (GCM) 10K type strain sequencing project: providing services to taxonomists for standard genome sequencing and annotation.</title>
        <authorList>
            <consortium name="The Broad Institute Genomics Platform"/>
            <consortium name="The Broad Institute Genome Sequencing Center for Infectious Disease"/>
            <person name="Wu L."/>
            <person name="Ma J."/>
        </authorList>
    </citation>
    <scope>NUCLEOTIDE SEQUENCE [LARGE SCALE GENOMIC DNA]</scope>
    <source>
        <strain evidence="3 4">XZGYJ-43</strain>
    </source>
</reference>
<dbReference type="AlphaFoldDB" id="A0ABD5Z4C8"/>
<organism evidence="3 4">
    <name type="scientific">Halospeciosus flavus</name>
    <dbReference type="NCBI Taxonomy" id="3032283"/>
    <lineage>
        <taxon>Archaea</taxon>
        <taxon>Methanobacteriati</taxon>
        <taxon>Methanobacteriota</taxon>
        <taxon>Stenosarchaea group</taxon>
        <taxon>Halobacteria</taxon>
        <taxon>Halobacteriales</taxon>
        <taxon>Halobacteriaceae</taxon>
        <taxon>Halospeciosus</taxon>
    </lineage>
</organism>
<evidence type="ECO:0000256" key="1">
    <source>
        <dbReference type="SAM" id="MobiDB-lite"/>
    </source>
</evidence>
<dbReference type="InterPro" id="IPR015943">
    <property type="entry name" value="WD40/YVTN_repeat-like_dom_sf"/>
</dbReference>
<feature type="region of interest" description="Disordered" evidence="1">
    <location>
        <begin position="27"/>
        <end position="86"/>
    </location>
</feature>
<dbReference type="Gene3D" id="2.130.10.10">
    <property type="entry name" value="YVTN repeat-like/Quinoprotein amine dehydrogenase"/>
    <property type="match status" value="2"/>
</dbReference>
<feature type="compositionally biased region" description="Polar residues" evidence="1">
    <location>
        <begin position="67"/>
        <end position="84"/>
    </location>
</feature>
<accession>A0ABD5Z4C8</accession>
<dbReference type="RefSeq" id="WP_279529763.1">
    <property type="nucleotide sequence ID" value="NZ_CP122312.1"/>
</dbReference>
<dbReference type="InterPro" id="IPR018391">
    <property type="entry name" value="PQQ_b-propeller_rpt"/>
</dbReference>
<gene>
    <name evidence="3" type="ORF">ACFQJ9_10555</name>
</gene>
<dbReference type="EMBL" id="JBHTAR010000011">
    <property type="protein sequence ID" value="MFC7199840.1"/>
    <property type="molecule type" value="Genomic_DNA"/>
</dbReference>
<dbReference type="InterPro" id="IPR002372">
    <property type="entry name" value="PQQ_rpt_dom"/>
</dbReference>
<evidence type="ECO:0000313" key="4">
    <source>
        <dbReference type="Proteomes" id="UP001596447"/>
    </source>
</evidence>
<dbReference type="SUPFAM" id="SSF50998">
    <property type="entry name" value="Quinoprotein alcohol dehydrogenase-like"/>
    <property type="match status" value="2"/>
</dbReference>
<dbReference type="PANTHER" id="PTHR34512">
    <property type="entry name" value="CELL SURFACE PROTEIN"/>
    <property type="match status" value="1"/>
</dbReference>
<sequence>MPKHRRSFLAAAGVTLGSLAGCLRLGGDETTTTTTQPPGGTTTTQPPGETTTSTTTTQPKHPGKWPQFQNDAGRTGYSPSTVGESANRAWRTSIDGTVERSPVVGEDAVYVTASGTVYSLDRATGKQRWQAGGATGPPVVHGSQVLFSSGAAIEVVDAASGKRQRRISLPARAVTGPVVAGSDLYVGCTDERVHAYTLDGKHQWQTVPLNTSQFEPLAVGDKRVFVASNLGLYAHDRAGGFRDWSATRNSVTDAPTVADGSVFFPTSGEFVARYSVDGKEQWRTPVSGLPRGSVAVGGGSVYAVAGNASLYRLNASGGGVVWRSRVPTATDSSPALADNAVAVNDSGSVHTFVTEQGGTLWSADVTGVDDTSCAIVDGTVFAGGTGVVAAFAPE</sequence>
<evidence type="ECO:0000313" key="3">
    <source>
        <dbReference type="EMBL" id="MFC7199840.1"/>
    </source>
</evidence>
<dbReference type="SMART" id="SM00564">
    <property type="entry name" value="PQQ"/>
    <property type="match status" value="6"/>
</dbReference>
<protein>
    <submittedName>
        <fullName evidence="3">PQQ-binding-like beta-propeller repeat protein</fullName>
    </submittedName>
</protein>
<dbReference type="PROSITE" id="PS51257">
    <property type="entry name" value="PROKAR_LIPOPROTEIN"/>
    <property type="match status" value="1"/>
</dbReference>